<dbReference type="InterPro" id="IPR007627">
    <property type="entry name" value="RNA_pol_sigma70_r2"/>
</dbReference>
<feature type="region of interest" description="Disordered" evidence="6">
    <location>
        <begin position="415"/>
        <end position="530"/>
    </location>
</feature>
<dbReference type="InterPro" id="IPR013325">
    <property type="entry name" value="RNA_pol_sigma_r2"/>
</dbReference>
<accession>A0A0M0F8M1</accession>
<dbReference type="InterPro" id="IPR013324">
    <property type="entry name" value="RNA_pol_sigma_r3/r4-like"/>
</dbReference>
<comment type="caution">
    <text evidence="9">The sequence shown here is derived from an EMBL/GenBank/DDBJ whole genome shotgun (WGS) entry which is preliminary data.</text>
</comment>
<proteinExistence type="inferred from homology"/>
<dbReference type="InterPro" id="IPR039425">
    <property type="entry name" value="RNA_pol_sigma-70-like"/>
</dbReference>
<dbReference type="NCBIfam" id="TIGR02937">
    <property type="entry name" value="sigma70-ECF"/>
    <property type="match status" value="1"/>
</dbReference>
<dbReference type="RefSeq" id="WP_053370644.1">
    <property type="nucleotide sequence ID" value="NZ_KQ435290.1"/>
</dbReference>
<dbReference type="PANTHER" id="PTHR43133">
    <property type="entry name" value="RNA POLYMERASE ECF-TYPE SIGMA FACTO"/>
    <property type="match status" value="1"/>
</dbReference>
<dbReference type="EMBL" id="ATNL01000008">
    <property type="protein sequence ID" value="KON73732.1"/>
    <property type="molecule type" value="Genomic_DNA"/>
</dbReference>
<organism evidence="9 10">
    <name type="scientific">Cellulosimicrobium cellulans F16</name>
    <dbReference type="NCBI Taxonomy" id="1350482"/>
    <lineage>
        <taxon>Bacteria</taxon>
        <taxon>Bacillati</taxon>
        <taxon>Actinomycetota</taxon>
        <taxon>Actinomycetes</taxon>
        <taxon>Micrococcales</taxon>
        <taxon>Promicromonosporaceae</taxon>
        <taxon>Cellulosimicrobium</taxon>
    </lineage>
</organism>
<dbReference type="SUPFAM" id="SSF88659">
    <property type="entry name" value="Sigma3 and sigma4 domains of RNA polymerase sigma factors"/>
    <property type="match status" value="1"/>
</dbReference>
<keyword evidence="10" id="KW-1185">Reference proteome</keyword>
<keyword evidence="5" id="KW-0804">Transcription</keyword>
<gene>
    <name evidence="9" type="ORF">M768_12385</name>
</gene>
<dbReference type="InterPro" id="IPR027383">
    <property type="entry name" value="Znf_put"/>
</dbReference>
<comment type="similarity">
    <text evidence="1">Belongs to the sigma-70 factor family. ECF subfamily.</text>
</comment>
<evidence type="ECO:0000256" key="2">
    <source>
        <dbReference type="ARBA" id="ARBA00023015"/>
    </source>
</evidence>
<evidence type="ECO:0008006" key="11">
    <source>
        <dbReference type="Google" id="ProtNLM"/>
    </source>
</evidence>
<evidence type="ECO:0000313" key="9">
    <source>
        <dbReference type="EMBL" id="KON73732.1"/>
    </source>
</evidence>
<dbReference type="GO" id="GO:0003677">
    <property type="term" value="F:DNA binding"/>
    <property type="evidence" value="ECO:0007669"/>
    <property type="project" value="UniProtKB-KW"/>
</dbReference>
<dbReference type="GO" id="GO:0016987">
    <property type="term" value="F:sigma factor activity"/>
    <property type="evidence" value="ECO:0007669"/>
    <property type="project" value="UniProtKB-KW"/>
</dbReference>
<evidence type="ECO:0000313" key="10">
    <source>
        <dbReference type="Proteomes" id="UP000037387"/>
    </source>
</evidence>
<evidence type="ECO:0000256" key="1">
    <source>
        <dbReference type="ARBA" id="ARBA00010641"/>
    </source>
</evidence>
<evidence type="ECO:0000259" key="7">
    <source>
        <dbReference type="Pfam" id="PF04542"/>
    </source>
</evidence>
<dbReference type="InterPro" id="IPR036388">
    <property type="entry name" value="WH-like_DNA-bd_sf"/>
</dbReference>
<evidence type="ECO:0000256" key="6">
    <source>
        <dbReference type="SAM" id="MobiDB-lite"/>
    </source>
</evidence>
<dbReference type="Proteomes" id="UP000037387">
    <property type="component" value="Unassembled WGS sequence"/>
</dbReference>
<dbReference type="InterPro" id="IPR014284">
    <property type="entry name" value="RNA_pol_sigma-70_dom"/>
</dbReference>
<dbReference type="Gene3D" id="1.10.10.10">
    <property type="entry name" value="Winged helix-like DNA-binding domain superfamily/Winged helix DNA-binding domain"/>
    <property type="match status" value="1"/>
</dbReference>
<dbReference type="Gene3D" id="1.10.1740.10">
    <property type="match status" value="1"/>
</dbReference>
<feature type="domain" description="Putative zinc-finger" evidence="8">
    <location>
        <begin position="201"/>
        <end position="235"/>
    </location>
</feature>
<dbReference type="PATRIC" id="fig|1350482.3.peg.2494"/>
<feature type="domain" description="RNA polymerase sigma-70 region 2" evidence="7">
    <location>
        <begin position="33"/>
        <end position="101"/>
    </location>
</feature>
<dbReference type="CDD" id="cd06171">
    <property type="entry name" value="Sigma70_r4"/>
    <property type="match status" value="1"/>
</dbReference>
<reference evidence="9 10" key="1">
    <citation type="journal article" date="2015" name="Sci. Rep.">
        <title>Functional and structural properties of a novel cellulosome-like multienzyme complex: efficient glycoside hydrolysis of water-insoluble 7-xylosyl-10-deacetylpaclitaxel.</title>
        <authorList>
            <person name="Dou T.Y."/>
            <person name="Luan H.W."/>
            <person name="Ge G.B."/>
            <person name="Dong M.M."/>
            <person name="Zou H.F."/>
            <person name="He Y.Q."/>
            <person name="Cui P."/>
            <person name="Wang J.Y."/>
            <person name="Hao D.C."/>
            <person name="Yang S.L."/>
            <person name="Yang L."/>
        </authorList>
    </citation>
    <scope>NUCLEOTIDE SEQUENCE [LARGE SCALE GENOMIC DNA]</scope>
    <source>
        <strain evidence="9 10">F16</strain>
    </source>
</reference>
<sequence length="1941" mass="196340">MTQAQERVWSEAFSDAELITAVREGDTSAYGVLYERHAAAARTVARQYVRSTADADDVVSDAFARTLSVLQGGGGPDVTFRAYLFTVVRRLSYDLVNGARRTQPTDDERTFETAFGPMASTEDPTLEGFERSTVTRAYQDLPERWRAVLWYTEVENLSPADIAPILGLTANGVSALAYRAREGLRQAYLQQHLTSVPAEECRAVNALLGSYVRGGLAKRETARVESHLDGCGECRALVLELGDVSHGMRAVIAPLVLGVGALGLVGTALPTFGGAAVAGGVGAALQGASSGGAGSAGGSGAAGGSGGAGAGAGAGGGAGAAGTSAAGTGVVGGAGAAAGAAGGAGGAVGAGAASVGGAAAAAGGAAAGSGALAAAGAGGLVALVASAPVAAAAVTVGVLAVAGLGVAGALGAFSPDPGPTPTSQSSPSPTGSPTPSPTSEATSAPTDPSADPTSPTNIPPAPTDSSTAGTGDTTGTGGGSPTDGSTPVGSTPGATTPGGSTDPGAGTPTPTDPGTGTPGPTDPGTPEPAPAALELSLAPVSLAARVPADLVITASNSGGRAAEEVFVDLTLPAGVSTPGSSLVARGTVVGGPLSTASLPCGSAVPQSDGTSLVTCSVGVLAPRATQDLSVQVRADSGGEYAFAASLRAKGVEPSRRSFPPTKVSYWGAELRVTADPTLAFDNPGDATLRLSLRNNGDEPAVEPRVTVDLPDGLSLVGGPRGWSCEGGDGAVTCASPSGTTLAPHATVDVPVLLLADLETVPDDLPDLQVQATAGGARSGTASVDPAVDDYWGGAADGLRGDDGEPRGVVPQCTATEKGDVASLVATYTNTTAYDDLDVTVEAAGSSATRTVGAGQVAKIQVDDGVRYPAGRAAVVLSTNVAGERFEHRLDAGPFDALDCWTPPPWLTAADVHVAADNDGGTVRWTASVVNGTGEKLDVRLLAPDNGTWSGVADSAAITPLADRATGDLVLDTGLTHTVRGNAVLRQYRWHQDDDGDGEGYQSLLPVLLEAQRIAPDVPGPSLGQCRFDPETDTSGAAASLVYDNSASTLPVVFSVDGRPGLSKTVPAGGTAEVELPRAGAQAVTYAVRSDGREIGPRTVRAVDCFRWSVTGSATTRWSAESESFVVEGTFRNTHAVTPMSVVLDAGRHGSTDAVEVAPGAEASFALDTGSRDVAAGSVTFRTSRVDAPGTEQHEVRASYDAARHAPSASRAPSVGECVFDAETDTSSAPVTVHYDNSASTVPVELSVAGRDDLTATLEAGEVRDVVVPGGVGATGAAFEVRADGSTIARHDVAGVDCFEWNVSGSATARWSAETRSVVVVGELRNGHATTALRVTMDGDELGVTKAVDVAPGETVTVSLDAGSRDVAAGEVVFHATRLDGSGRSHPVTASYDAVRHAPAVGSPVVGKCVLDPKTELSSAKVSLRYDNTRSTVPVVFSVAGRKDLTRTVDGGAAVTVDVPGGVGREPLRLAVLADGAPLASHDVAAVDCFDWKKVAHAADAETSWVVAPGTGVGTSVVTGTFRNPYAATTLRVGMSTPHGDAAPVEVAPGAEATFTVDAKALSVPAGTATFTVERAAPSGPGRETVEARYRALEYSPEWARSATVDARWQDGSVKLVGTLTNDSPETIDVVMSAAGYGDSGTARQVAPGATATFIVDTRALDVKPGPVTFRQSRTVLGTAFADERLTARYQGDRYQPDWTATPTVVAQCAAGSDGVVLSVTLRNDSPEAMRVVVRTPFGDRDLGDVAPGASARADVAAGALAVKAGTVELGLARTVLGVSFTETLTEHFDAVDCAVEQPTASLVLGDPYYDAARGHSYRAVSVLLDNSGSNVPVTFRVTGQAKGEWTVAAGERRTESLGEAPWSGATYVVHAGRSTEQLRVDDFTAAPACYAEWEAGVWYDHDAEVSYRGWNYTARNGSVLVRPDRDPLGLFWQRGSRCGEG</sequence>
<evidence type="ECO:0000256" key="4">
    <source>
        <dbReference type="ARBA" id="ARBA00023125"/>
    </source>
</evidence>
<feature type="compositionally biased region" description="Gly residues" evidence="6">
    <location>
        <begin position="472"/>
        <end position="481"/>
    </location>
</feature>
<evidence type="ECO:0000259" key="8">
    <source>
        <dbReference type="Pfam" id="PF13490"/>
    </source>
</evidence>
<feature type="compositionally biased region" description="Low complexity" evidence="6">
    <location>
        <begin position="482"/>
        <end position="519"/>
    </location>
</feature>
<dbReference type="SUPFAM" id="SSF88946">
    <property type="entry name" value="Sigma2 domain of RNA polymerase sigma factors"/>
    <property type="match status" value="1"/>
</dbReference>
<evidence type="ECO:0000256" key="5">
    <source>
        <dbReference type="ARBA" id="ARBA00023163"/>
    </source>
</evidence>
<dbReference type="PANTHER" id="PTHR43133:SF8">
    <property type="entry name" value="RNA POLYMERASE SIGMA FACTOR HI_1459-RELATED"/>
    <property type="match status" value="1"/>
</dbReference>
<dbReference type="GO" id="GO:0006352">
    <property type="term" value="P:DNA-templated transcription initiation"/>
    <property type="evidence" value="ECO:0007669"/>
    <property type="project" value="InterPro"/>
</dbReference>
<dbReference type="InterPro" id="IPR041916">
    <property type="entry name" value="Anti_sigma_zinc_sf"/>
</dbReference>
<keyword evidence="4" id="KW-0238">DNA-binding</keyword>
<feature type="compositionally biased region" description="Pro residues" evidence="6">
    <location>
        <begin position="520"/>
        <end position="529"/>
    </location>
</feature>
<dbReference type="Pfam" id="PF13490">
    <property type="entry name" value="zf-HC2"/>
    <property type="match status" value="1"/>
</dbReference>
<protein>
    <recommendedName>
        <fullName evidence="11">RNA polymerase sigma-70 region 2 domain-containing protein</fullName>
    </recommendedName>
</protein>
<feature type="compositionally biased region" description="Low complexity" evidence="6">
    <location>
        <begin position="437"/>
        <end position="456"/>
    </location>
</feature>
<keyword evidence="3" id="KW-0731">Sigma factor</keyword>
<keyword evidence="2" id="KW-0805">Transcription regulation</keyword>
<dbReference type="Gene3D" id="1.10.10.1320">
    <property type="entry name" value="Anti-sigma factor, zinc-finger domain"/>
    <property type="match status" value="1"/>
</dbReference>
<evidence type="ECO:0000256" key="3">
    <source>
        <dbReference type="ARBA" id="ARBA00023082"/>
    </source>
</evidence>
<name>A0A0M0F8M1_CELCE</name>
<feature type="compositionally biased region" description="Low complexity" evidence="6">
    <location>
        <begin position="415"/>
        <end position="429"/>
    </location>
</feature>
<dbReference type="Pfam" id="PF04542">
    <property type="entry name" value="Sigma70_r2"/>
    <property type="match status" value="1"/>
</dbReference>